<dbReference type="GO" id="GO:0000981">
    <property type="term" value="F:DNA-binding transcription factor activity, RNA polymerase II-specific"/>
    <property type="evidence" value="ECO:0007669"/>
    <property type="project" value="TreeGrafter"/>
</dbReference>
<dbReference type="Pfam" id="PF00096">
    <property type="entry name" value="zf-C2H2"/>
    <property type="match status" value="1"/>
</dbReference>
<dbReference type="Proteomes" id="UP000499080">
    <property type="component" value="Unassembled WGS sequence"/>
</dbReference>
<accession>A0A4Y2I501</accession>
<dbReference type="InterPro" id="IPR036236">
    <property type="entry name" value="Znf_C2H2_sf"/>
</dbReference>
<keyword evidence="6" id="KW-0805">Transcription regulation</keyword>
<evidence type="ECO:0000313" key="11">
    <source>
        <dbReference type="EMBL" id="GBM47397.1"/>
    </source>
</evidence>
<sequence length="92" mass="10331">MEASSESSGKELISDVCVKASDTATNVQVLTCMDRKVCTCNVCSKTFSQKSDLIRHYRTHTNEKPFSCDACVKMLQRCSDDPKFRLLAVLLY</sequence>
<dbReference type="PROSITE" id="PS50157">
    <property type="entry name" value="ZINC_FINGER_C2H2_2"/>
    <property type="match status" value="1"/>
</dbReference>
<feature type="domain" description="C2H2-type" evidence="10">
    <location>
        <begin position="38"/>
        <end position="65"/>
    </location>
</feature>
<dbReference type="OrthoDB" id="10072647at2759"/>
<dbReference type="GO" id="GO:0000977">
    <property type="term" value="F:RNA polymerase II transcription regulatory region sequence-specific DNA binding"/>
    <property type="evidence" value="ECO:0007669"/>
    <property type="project" value="TreeGrafter"/>
</dbReference>
<dbReference type="PANTHER" id="PTHR14196">
    <property type="entry name" value="ODD-SKIPPED - RELATED"/>
    <property type="match status" value="1"/>
</dbReference>
<evidence type="ECO:0000256" key="8">
    <source>
        <dbReference type="ARBA" id="ARBA00023242"/>
    </source>
</evidence>
<comment type="subcellular location">
    <subcellularLocation>
        <location evidence="1">Nucleus</location>
    </subcellularLocation>
</comment>
<keyword evidence="8" id="KW-0539">Nucleus</keyword>
<evidence type="ECO:0000256" key="7">
    <source>
        <dbReference type="ARBA" id="ARBA00023163"/>
    </source>
</evidence>
<keyword evidence="4 9" id="KW-0863">Zinc-finger</keyword>
<name>A0A4Y2I501_ARAVE</name>
<dbReference type="SUPFAM" id="SSF57667">
    <property type="entry name" value="beta-beta-alpha zinc fingers"/>
    <property type="match status" value="1"/>
</dbReference>
<evidence type="ECO:0000313" key="12">
    <source>
        <dbReference type="EMBL" id="GBM72803.1"/>
    </source>
</evidence>
<dbReference type="EMBL" id="BGPR01105354">
    <property type="protein sequence ID" value="GBM72803.1"/>
    <property type="molecule type" value="Genomic_DNA"/>
</dbReference>
<dbReference type="GO" id="GO:0005634">
    <property type="term" value="C:nucleus"/>
    <property type="evidence" value="ECO:0007669"/>
    <property type="project" value="UniProtKB-SubCell"/>
</dbReference>
<dbReference type="FunFam" id="3.30.160.60:FF:001498">
    <property type="entry name" value="Zinc finger protein 404"/>
    <property type="match status" value="1"/>
</dbReference>
<keyword evidence="2" id="KW-0479">Metal-binding</keyword>
<dbReference type="PROSITE" id="PS00028">
    <property type="entry name" value="ZINC_FINGER_C2H2_1"/>
    <property type="match status" value="1"/>
</dbReference>
<keyword evidence="5" id="KW-0862">Zinc</keyword>
<evidence type="ECO:0000256" key="9">
    <source>
        <dbReference type="PROSITE-ProRule" id="PRU00042"/>
    </source>
</evidence>
<reference evidence="12 13" key="1">
    <citation type="journal article" date="2019" name="Sci. Rep.">
        <title>Orb-weaving spider Araneus ventricosus genome elucidates the spidroin gene catalogue.</title>
        <authorList>
            <person name="Kono N."/>
            <person name="Nakamura H."/>
            <person name="Ohtoshi R."/>
            <person name="Moran D.A.P."/>
            <person name="Shinohara A."/>
            <person name="Yoshida Y."/>
            <person name="Fujiwara M."/>
            <person name="Mori M."/>
            <person name="Tomita M."/>
            <person name="Arakawa K."/>
        </authorList>
    </citation>
    <scope>NUCLEOTIDE SEQUENCE [LARGE SCALE GENOMIC DNA]</scope>
</reference>
<evidence type="ECO:0000256" key="4">
    <source>
        <dbReference type="ARBA" id="ARBA00022771"/>
    </source>
</evidence>
<comment type="caution">
    <text evidence="12">The sequence shown here is derived from an EMBL/GenBank/DDBJ whole genome shotgun (WGS) entry which is preliminary data.</text>
</comment>
<protein>
    <recommendedName>
        <fullName evidence="10">C2H2-type domain-containing protein</fullName>
    </recommendedName>
</protein>
<evidence type="ECO:0000259" key="10">
    <source>
        <dbReference type="PROSITE" id="PS50157"/>
    </source>
</evidence>
<evidence type="ECO:0000256" key="3">
    <source>
        <dbReference type="ARBA" id="ARBA00022737"/>
    </source>
</evidence>
<keyword evidence="13" id="KW-1185">Reference proteome</keyword>
<dbReference type="InterPro" id="IPR050717">
    <property type="entry name" value="C2H2-ZF_Transcription_Reg"/>
</dbReference>
<dbReference type="PANTHER" id="PTHR14196:SF0">
    <property type="entry name" value="PROTEIN BOWEL"/>
    <property type="match status" value="1"/>
</dbReference>
<proteinExistence type="predicted"/>
<dbReference type="EMBL" id="BGPR01097962">
    <property type="protein sequence ID" value="GBM47397.1"/>
    <property type="molecule type" value="Genomic_DNA"/>
</dbReference>
<dbReference type="SMART" id="SM00355">
    <property type="entry name" value="ZnF_C2H2"/>
    <property type="match status" value="1"/>
</dbReference>
<evidence type="ECO:0000256" key="2">
    <source>
        <dbReference type="ARBA" id="ARBA00022723"/>
    </source>
</evidence>
<dbReference type="InterPro" id="IPR013087">
    <property type="entry name" value="Znf_C2H2_type"/>
</dbReference>
<keyword evidence="7" id="KW-0804">Transcription</keyword>
<evidence type="ECO:0000256" key="6">
    <source>
        <dbReference type="ARBA" id="ARBA00023015"/>
    </source>
</evidence>
<organism evidence="12 13">
    <name type="scientific">Araneus ventricosus</name>
    <name type="common">Orbweaver spider</name>
    <name type="synonym">Epeira ventricosa</name>
    <dbReference type="NCBI Taxonomy" id="182803"/>
    <lineage>
        <taxon>Eukaryota</taxon>
        <taxon>Metazoa</taxon>
        <taxon>Ecdysozoa</taxon>
        <taxon>Arthropoda</taxon>
        <taxon>Chelicerata</taxon>
        <taxon>Arachnida</taxon>
        <taxon>Araneae</taxon>
        <taxon>Araneomorphae</taxon>
        <taxon>Entelegynae</taxon>
        <taxon>Araneoidea</taxon>
        <taxon>Araneidae</taxon>
        <taxon>Araneus</taxon>
    </lineage>
</organism>
<dbReference type="AlphaFoldDB" id="A0A4Y2I501"/>
<dbReference type="Gene3D" id="3.30.160.60">
    <property type="entry name" value="Classic Zinc Finger"/>
    <property type="match status" value="2"/>
</dbReference>
<keyword evidence="3" id="KW-0677">Repeat</keyword>
<evidence type="ECO:0000313" key="13">
    <source>
        <dbReference type="Proteomes" id="UP000499080"/>
    </source>
</evidence>
<gene>
    <name evidence="12" type="ORF">AVEN_205621_1</name>
    <name evidence="11" type="ORF">AVEN_53090_1</name>
</gene>
<evidence type="ECO:0000256" key="5">
    <source>
        <dbReference type="ARBA" id="ARBA00022833"/>
    </source>
</evidence>
<evidence type="ECO:0000256" key="1">
    <source>
        <dbReference type="ARBA" id="ARBA00004123"/>
    </source>
</evidence>
<dbReference type="GO" id="GO:0008270">
    <property type="term" value="F:zinc ion binding"/>
    <property type="evidence" value="ECO:0007669"/>
    <property type="project" value="UniProtKB-KW"/>
</dbReference>